<dbReference type="Gene3D" id="2.60.40.2440">
    <property type="entry name" value="Carbohydrate binding type-21 domain"/>
    <property type="match status" value="2"/>
</dbReference>
<dbReference type="RefSeq" id="WP_073315690.1">
    <property type="nucleotide sequence ID" value="NZ_FQYP01000003.1"/>
</dbReference>
<dbReference type="PROSITE" id="PS51257">
    <property type="entry name" value="PROKAR_LIPOPROTEIN"/>
    <property type="match status" value="1"/>
</dbReference>
<gene>
    <name evidence="2" type="ORF">SAMN04488508_103353</name>
</gene>
<reference evidence="3" key="1">
    <citation type="submission" date="2016-11" db="EMBL/GenBank/DDBJ databases">
        <authorList>
            <person name="Varghese N."/>
            <person name="Submissions S."/>
        </authorList>
    </citation>
    <scope>NUCLEOTIDE SEQUENCE [LARGE SCALE GENOMIC DNA]</scope>
    <source>
        <strain evidence="3">DSM 22623</strain>
    </source>
</reference>
<dbReference type="PANTHER" id="PTHR12307">
    <property type="entry name" value="PROTEIN PHOSPHATASE 1 REGULATORY SUBUNIT"/>
    <property type="match status" value="1"/>
</dbReference>
<dbReference type="InterPro" id="IPR038175">
    <property type="entry name" value="CBM21_dom_sf"/>
</dbReference>
<evidence type="ECO:0000259" key="1">
    <source>
        <dbReference type="PROSITE" id="PS51159"/>
    </source>
</evidence>
<accession>A0A1M6EDM8</accession>
<name>A0A1M6EDM8_9FLAO</name>
<feature type="domain" description="CBM21" evidence="1">
    <location>
        <begin position="34"/>
        <end position="144"/>
    </location>
</feature>
<dbReference type="GO" id="GO:2001069">
    <property type="term" value="F:glycogen binding"/>
    <property type="evidence" value="ECO:0007669"/>
    <property type="project" value="TreeGrafter"/>
</dbReference>
<dbReference type="Pfam" id="PF03370">
    <property type="entry name" value="CBM_21"/>
    <property type="match status" value="2"/>
</dbReference>
<dbReference type="GO" id="GO:0000164">
    <property type="term" value="C:protein phosphatase type 1 complex"/>
    <property type="evidence" value="ECO:0007669"/>
    <property type="project" value="TreeGrafter"/>
</dbReference>
<keyword evidence="3" id="KW-1185">Reference proteome</keyword>
<dbReference type="STRING" id="570521.SAMN04488508_103353"/>
<protein>
    <submittedName>
        <fullName evidence="2">Carbohydrate/starch-binding module (Family 21)</fullName>
    </submittedName>
</protein>
<dbReference type="EMBL" id="FQYP01000003">
    <property type="protein sequence ID" value="SHI83430.1"/>
    <property type="molecule type" value="Genomic_DNA"/>
</dbReference>
<sequence length="271" mass="31309">MRKMYFVFAIVLGLYSCNTDTDQLEVDNESIELAAKNSSDNVKLLRAWTSNSSSPVLRRYVRRFVVKVKNLAFQKQVSIHHSTFNGGWEDIPLTFLQSIGDDEEIWIGEVEPDTEIYNDEFVVKYSVNGETYWDNNNGDNYSMLVNMGAFLAPEVEVSVDQFYTRFFGGSFNINVDARRNYGTAGSVEVVYTTDGWVTTQTAALSYQRYFRVGYAHYIQSPNQFDIDKWETTVRVDQEVNAIEYAVVYRVGDQEYWDNNYGSNYVIQKVTY</sequence>
<dbReference type="InterPro" id="IPR050782">
    <property type="entry name" value="PP1_regulatory_subunit_3"/>
</dbReference>
<organism evidence="2 3">
    <name type="scientific">Aquimarina spongiae</name>
    <dbReference type="NCBI Taxonomy" id="570521"/>
    <lineage>
        <taxon>Bacteria</taxon>
        <taxon>Pseudomonadati</taxon>
        <taxon>Bacteroidota</taxon>
        <taxon>Flavobacteriia</taxon>
        <taxon>Flavobacteriales</taxon>
        <taxon>Flavobacteriaceae</taxon>
        <taxon>Aquimarina</taxon>
    </lineage>
</organism>
<dbReference type="GO" id="GO:0008157">
    <property type="term" value="F:protein phosphatase 1 binding"/>
    <property type="evidence" value="ECO:0007669"/>
    <property type="project" value="TreeGrafter"/>
</dbReference>
<evidence type="ECO:0000313" key="3">
    <source>
        <dbReference type="Proteomes" id="UP000184432"/>
    </source>
</evidence>
<dbReference type="PROSITE" id="PS51159">
    <property type="entry name" value="CBM21"/>
    <property type="match status" value="1"/>
</dbReference>
<dbReference type="Proteomes" id="UP000184432">
    <property type="component" value="Unassembled WGS sequence"/>
</dbReference>
<evidence type="ECO:0000313" key="2">
    <source>
        <dbReference type="EMBL" id="SHI83430.1"/>
    </source>
</evidence>
<proteinExistence type="predicted"/>
<dbReference type="AlphaFoldDB" id="A0A1M6EDM8"/>
<dbReference type="GO" id="GO:0005979">
    <property type="term" value="P:regulation of glycogen biosynthetic process"/>
    <property type="evidence" value="ECO:0007669"/>
    <property type="project" value="TreeGrafter"/>
</dbReference>
<dbReference type="PANTHER" id="PTHR12307:SF36">
    <property type="entry name" value="GLYCOGEN-BINDING SUBUNIT 76A"/>
    <property type="match status" value="1"/>
</dbReference>
<dbReference type="InterPro" id="IPR005036">
    <property type="entry name" value="CBM21_dom"/>
</dbReference>
<dbReference type="OrthoDB" id="9812537at2"/>